<dbReference type="AlphaFoldDB" id="A0A382BQ64"/>
<dbReference type="PIRSF" id="PIRSF036389">
    <property type="entry name" value="IOR_B"/>
    <property type="match status" value="1"/>
</dbReference>
<feature type="non-terminal residue" evidence="2">
    <location>
        <position position="1"/>
    </location>
</feature>
<proteinExistence type="predicted"/>
<dbReference type="Pfam" id="PF20256">
    <property type="entry name" value="MoCoBD_2"/>
    <property type="match status" value="2"/>
</dbReference>
<dbReference type="InterPro" id="IPR046867">
    <property type="entry name" value="AldOxase/xan_DH_MoCoBD2"/>
</dbReference>
<feature type="domain" description="Aldehyde oxidase/xanthine dehydrogenase a/b hammerhead" evidence="1">
    <location>
        <begin position="175"/>
        <end position="253"/>
    </location>
</feature>
<protein>
    <recommendedName>
        <fullName evidence="1">Aldehyde oxidase/xanthine dehydrogenase a/b hammerhead domain-containing protein</fullName>
    </recommendedName>
</protein>
<dbReference type="Gene3D" id="3.90.1170.50">
    <property type="entry name" value="Aldehyde oxidase/xanthine dehydrogenase, a/b hammerhead"/>
    <property type="match status" value="1"/>
</dbReference>
<evidence type="ECO:0000259" key="1">
    <source>
        <dbReference type="SMART" id="SM01008"/>
    </source>
</evidence>
<gene>
    <name evidence="2" type="ORF">METZ01_LOCUS168842</name>
</gene>
<organism evidence="2">
    <name type="scientific">marine metagenome</name>
    <dbReference type="NCBI Taxonomy" id="408172"/>
    <lineage>
        <taxon>unclassified sequences</taxon>
        <taxon>metagenomes</taxon>
        <taxon>ecological metagenomes</taxon>
    </lineage>
</organism>
<dbReference type="EMBL" id="UINC01030878">
    <property type="protein sequence ID" value="SVB15988.1"/>
    <property type="molecule type" value="Genomic_DNA"/>
</dbReference>
<dbReference type="PANTHER" id="PTHR47495:SF2">
    <property type="entry name" value="ALDEHYDE DEHYDROGENASE"/>
    <property type="match status" value="1"/>
</dbReference>
<name>A0A382BQ64_9ZZZZ</name>
<dbReference type="SUPFAM" id="SSF56003">
    <property type="entry name" value="Molybdenum cofactor-binding domain"/>
    <property type="match status" value="2"/>
</dbReference>
<dbReference type="PANTHER" id="PTHR47495">
    <property type="entry name" value="ALDEHYDE DEHYDROGENASE"/>
    <property type="match status" value="1"/>
</dbReference>
<accession>A0A382BQ64</accession>
<dbReference type="InterPro" id="IPR052516">
    <property type="entry name" value="N-heterocyclic_Hydroxylase"/>
</dbReference>
<sequence>PKLLSTPQASEEELGMWIRISTDNKITLIVPSSEMGQQAHTGQAMLVAEELEADWNSIKVVTAPVHSEYMISGDQNTGGSGSIQDWWEKLRQVGAGTREMLVAAAARKWSVPVEECRAENGQISHSPSGRSLNYGKLASAAAKLSPPDSPTLKTPDQYRLLGKSLPKIHTPTKVNGVAEFGIDVRRPGMLFAAVSQSPVFGGQVRSYDEAAAKAVKGVEAVVPIPNGVAVVADSTWHAKQGLEVLKLQFAGGDSTGLDSVKVNARLRAALDGMGKAEVTAEKVLDVEYEMPYLYHATMEPMNCTAHVTSDSCEVWVPTQNQTDTLKAVMEVTGFSKDQVQVHTTLLGGAFGRRAEWDFVSQAVTVSKALKKPVQVVWSREEDTQHDFYRPASMSRFQVGLGSDGLPVQWERQVAQPNLGARYIPQFGLIDFDPFTIAASVHDYPLLPKHFYKVEGVEVTHTPVDLGVPVGFWRSPPNSLNVFYTESVMDELAHLAGQDPLAYRLKFLSASPRHKVALEQVALQAGWGSSLPEGNGRGIAINDWPPMDEDVTVAAVVAEVSITNRGKLKVHRVDCVIDCGFAVNPDSVMAQMEGGIIMGMSAALFEQITLEDGRVKQSNFDDYRIARMRDTPEINVSIVKSDSAPTGTGEPATSPIVPAITNAIFAATGKRIRSLPIGKQKLV</sequence>
<dbReference type="InterPro" id="IPR000674">
    <property type="entry name" value="Ald_Oxase/Xan_DH_a/b"/>
</dbReference>
<dbReference type="Gene3D" id="3.30.365.10">
    <property type="entry name" value="Aldehyde oxidase/xanthine dehydrogenase, molybdopterin binding domain"/>
    <property type="match status" value="4"/>
</dbReference>
<evidence type="ECO:0000313" key="2">
    <source>
        <dbReference type="EMBL" id="SVB15988.1"/>
    </source>
</evidence>
<dbReference type="InterPro" id="IPR012368">
    <property type="entry name" value="OxRdtase_Mopterin-bd_su_IorB"/>
</dbReference>
<reference evidence="2" key="1">
    <citation type="submission" date="2018-05" db="EMBL/GenBank/DDBJ databases">
        <authorList>
            <person name="Lanie J.A."/>
            <person name="Ng W.-L."/>
            <person name="Kazmierczak K.M."/>
            <person name="Andrzejewski T.M."/>
            <person name="Davidsen T.M."/>
            <person name="Wayne K.J."/>
            <person name="Tettelin H."/>
            <person name="Glass J.I."/>
            <person name="Rusch D."/>
            <person name="Podicherti R."/>
            <person name="Tsui H.-C.T."/>
            <person name="Winkler M.E."/>
        </authorList>
    </citation>
    <scope>NUCLEOTIDE SEQUENCE</scope>
</reference>
<dbReference type="Pfam" id="PF02738">
    <property type="entry name" value="MoCoBD_1"/>
    <property type="match status" value="1"/>
</dbReference>
<dbReference type="InterPro" id="IPR037165">
    <property type="entry name" value="AldOxase/xan_DH_Mopterin-bd_sf"/>
</dbReference>
<dbReference type="InterPro" id="IPR008274">
    <property type="entry name" value="AldOxase/xan_DH_MoCoBD1"/>
</dbReference>
<dbReference type="GO" id="GO:0016491">
    <property type="term" value="F:oxidoreductase activity"/>
    <property type="evidence" value="ECO:0007669"/>
    <property type="project" value="InterPro"/>
</dbReference>
<dbReference type="SMART" id="SM01008">
    <property type="entry name" value="Ald_Xan_dh_C"/>
    <property type="match status" value="1"/>
</dbReference>